<dbReference type="EMBL" id="QKYT01000046">
    <property type="protein sequence ID" value="RIA96346.1"/>
    <property type="molecule type" value="Genomic_DNA"/>
</dbReference>
<dbReference type="PROSITE" id="PS50089">
    <property type="entry name" value="ZF_RING_2"/>
    <property type="match status" value="1"/>
</dbReference>
<accession>A0A397THF5</accession>
<dbReference type="PROSITE" id="PS00518">
    <property type="entry name" value="ZF_RING_1"/>
    <property type="match status" value="1"/>
</dbReference>
<evidence type="ECO:0000313" key="7">
    <source>
        <dbReference type="Proteomes" id="UP000265703"/>
    </source>
</evidence>
<keyword evidence="3" id="KW-0862">Zinc</keyword>
<keyword evidence="1" id="KW-0479">Metal-binding</keyword>
<dbReference type="STRING" id="658196.A0A397THF5"/>
<dbReference type="InterPro" id="IPR013083">
    <property type="entry name" value="Znf_RING/FYVE/PHD"/>
</dbReference>
<dbReference type="GO" id="GO:0005737">
    <property type="term" value="C:cytoplasm"/>
    <property type="evidence" value="ECO:0007669"/>
    <property type="project" value="TreeGrafter"/>
</dbReference>
<keyword evidence="2 4" id="KW-0863">Zinc-finger</keyword>
<dbReference type="AlphaFoldDB" id="A0A397THF5"/>
<evidence type="ECO:0000256" key="3">
    <source>
        <dbReference type="ARBA" id="ARBA00022833"/>
    </source>
</evidence>
<gene>
    <name evidence="6" type="ORF">C1645_673826</name>
</gene>
<comment type="caution">
    <text evidence="6">The sequence shown here is derived from an EMBL/GenBank/DDBJ whole genome shotgun (WGS) entry which is preliminary data.</text>
</comment>
<protein>
    <recommendedName>
        <fullName evidence="5">RING-type domain-containing protein</fullName>
    </recommendedName>
</protein>
<dbReference type="OrthoDB" id="8062037at2759"/>
<keyword evidence="7" id="KW-1185">Reference proteome</keyword>
<evidence type="ECO:0000313" key="6">
    <source>
        <dbReference type="EMBL" id="RIA96346.1"/>
    </source>
</evidence>
<feature type="domain" description="RING-type" evidence="5">
    <location>
        <begin position="27"/>
        <end position="73"/>
    </location>
</feature>
<dbReference type="GO" id="GO:0016567">
    <property type="term" value="P:protein ubiquitination"/>
    <property type="evidence" value="ECO:0007669"/>
    <property type="project" value="TreeGrafter"/>
</dbReference>
<dbReference type="Proteomes" id="UP000265703">
    <property type="component" value="Unassembled WGS sequence"/>
</dbReference>
<dbReference type="GO" id="GO:0008270">
    <property type="term" value="F:zinc ion binding"/>
    <property type="evidence" value="ECO:0007669"/>
    <property type="project" value="UniProtKB-KW"/>
</dbReference>
<proteinExistence type="predicted"/>
<dbReference type="InterPro" id="IPR001841">
    <property type="entry name" value="Znf_RING"/>
</dbReference>
<feature type="non-terminal residue" evidence="6">
    <location>
        <position position="1"/>
    </location>
</feature>
<dbReference type="Gene3D" id="3.30.40.10">
    <property type="entry name" value="Zinc/RING finger domain, C3HC4 (zinc finger)"/>
    <property type="match status" value="1"/>
</dbReference>
<sequence>PRASESAIKRLPIVTITEEHVNSQASCPICLEHFSLSTEQEHDPVRQMPCGHVFCESCLFQWLRQNNTCPLCRKEIEAE</sequence>
<dbReference type="Pfam" id="PF13639">
    <property type="entry name" value="zf-RING_2"/>
    <property type="match status" value="1"/>
</dbReference>
<dbReference type="SUPFAM" id="SSF57850">
    <property type="entry name" value="RING/U-box"/>
    <property type="match status" value="1"/>
</dbReference>
<dbReference type="PANTHER" id="PTHR15710">
    <property type="entry name" value="E3 UBIQUITIN-PROTEIN LIGASE PRAJA"/>
    <property type="match status" value="1"/>
</dbReference>
<evidence type="ECO:0000256" key="2">
    <source>
        <dbReference type="ARBA" id="ARBA00022771"/>
    </source>
</evidence>
<dbReference type="PANTHER" id="PTHR15710:SF243">
    <property type="entry name" value="E3 UBIQUITIN-PROTEIN LIGASE PRAJA-2 ISOFORM X1"/>
    <property type="match status" value="1"/>
</dbReference>
<evidence type="ECO:0000259" key="5">
    <source>
        <dbReference type="PROSITE" id="PS50089"/>
    </source>
</evidence>
<dbReference type="InterPro" id="IPR017907">
    <property type="entry name" value="Znf_RING_CS"/>
</dbReference>
<evidence type="ECO:0000256" key="1">
    <source>
        <dbReference type="ARBA" id="ARBA00022723"/>
    </source>
</evidence>
<feature type="non-terminal residue" evidence="6">
    <location>
        <position position="79"/>
    </location>
</feature>
<reference evidence="6 7" key="1">
    <citation type="submission" date="2018-06" db="EMBL/GenBank/DDBJ databases">
        <title>Comparative genomics reveals the genomic features of Rhizophagus irregularis, R. cerebriforme, R. diaphanum and Gigaspora rosea, and their symbiotic lifestyle signature.</title>
        <authorList>
            <person name="Morin E."/>
            <person name="San Clemente H."/>
            <person name="Chen E.C.H."/>
            <person name="De La Providencia I."/>
            <person name="Hainaut M."/>
            <person name="Kuo A."/>
            <person name="Kohler A."/>
            <person name="Murat C."/>
            <person name="Tang N."/>
            <person name="Roy S."/>
            <person name="Loubradou J."/>
            <person name="Henrissat B."/>
            <person name="Grigoriev I.V."/>
            <person name="Corradi N."/>
            <person name="Roux C."/>
            <person name="Martin F.M."/>
        </authorList>
    </citation>
    <scope>NUCLEOTIDE SEQUENCE [LARGE SCALE GENOMIC DNA]</scope>
    <source>
        <strain evidence="6 7">DAOM 227022</strain>
    </source>
</reference>
<dbReference type="GO" id="GO:0061630">
    <property type="term" value="F:ubiquitin protein ligase activity"/>
    <property type="evidence" value="ECO:0007669"/>
    <property type="project" value="TreeGrafter"/>
</dbReference>
<evidence type="ECO:0000256" key="4">
    <source>
        <dbReference type="PROSITE-ProRule" id="PRU00175"/>
    </source>
</evidence>
<organism evidence="6 7">
    <name type="scientific">Glomus cerebriforme</name>
    <dbReference type="NCBI Taxonomy" id="658196"/>
    <lineage>
        <taxon>Eukaryota</taxon>
        <taxon>Fungi</taxon>
        <taxon>Fungi incertae sedis</taxon>
        <taxon>Mucoromycota</taxon>
        <taxon>Glomeromycotina</taxon>
        <taxon>Glomeromycetes</taxon>
        <taxon>Glomerales</taxon>
        <taxon>Glomeraceae</taxon>
        <taxon>Glomus</taxon>
    </lineage>
</organism>
<name>A0A397THF5_9GLOM</name>
<dbReference type="SMART" id="SM00184">
    <property type="entry name" value="RING"/>
    <property type="match status" value="1"/>
</dbReference>